<gene>
    <name evidence="2" type="ORF">THF1A12_20381</name>
</gene>
<organism evidence="2 3">
    <name type="scientific">Vibrio jasicida</name>
    <dbReference type="NCBI Taxonomy" id="766224"/>
    <lineage>
        <taxon>Bacteria</taxon>
        <taxon>Pseudomonadati</taxon>
        <taxon>Pseudomonadota</taxon>
        <taxon>Gammaproteobacteria</taxon>
        <taxon>Vibrionales</taxon>
        <taxon>Vibrionaceae</taxon>
        <taxon>Vibrio</taxon>
    </lineage>
</organism>
<sequence>MTQYEYRFLRVIPAKLGETGNLLTTNSIENDSQEHEQTKGGRRLQTPNPIFSIKPPTPPNLPLYQTPKLSKQRAQRGGTDSACADNSIHNASITTR</sequence>
<evidence type="ECO:0000313" key="3">
    <source>
        <dbReference type="Proteomes" id="UP001295462"/>
    </source>
</evidence>
<evidence type="ECO:0000313" key="2">
    <source>
        <dbReference type="EMBL" id="CAH1587336.1"/>
    </source>
</evidence>
<feature type="region of interest" description="Disordered" evidence="1">
    <location>
        <begin position="25"/>
        <end position="96"/>
    </location>
</feature>
<evidence type="ECO:0000256" key="1">
    <source>
        <dbReference type="SAM" id="MobiDB-lite"/>
    </source>
</evidence>
<feature type="compositionally biased region" description="Polar residues" evidence="1">
    <location>
        <begin position="87"/>
        <end position="96"/>
    </location>
</feature>
<name>A0AAU9QJR1_9VIBR</name>
<protein>
    <submittedName>
        <fullName evidence="2">Uncharacterized protein</fullName>
    </submittedName>
</protein>
<accession>A0AAU9QJR1</accession>
<dbReference type="Proteomes" id="UP001295462">
    <property type="component" value="Unassembled WGS sequence"/>
</dbReference>
<comment type="caution">
    <text evidence="2">The sequence shown here is derived from an EMBL/GenBank/DDBJ whole genome shotgun (WGS) entry which is preliminary data.</text>
</comment>
<proteinExistence type="predicted"/>
<dbReference type="AlphaFoldDB" id="A0AAU9QJR1"/>
<dbReference type="EMBL" id="CAKMUD010000072">
    <property type="protein sequence ID" value="CAH1587336.1"/>
    <property type="molecule type" value="Genomic_DNA"/>
</dbReference>
<reference evidence="2" key="1">
    <citation type="submission" date="2022-01" db="EMBL/GenBank/DDBJ databases">
        <authorList>
            <person name="Lagorce A."/>
        </authorList>
    </citation>
    <scope>NUCLEOTIDE SEQUENCE</scope>
    <source>
        <strain evidence="2">Th15_F1_A12</strain>
    </source>
</reference>